<proteinExistence type="inferred from homology"/>
<dbReference type="PANTHER" id="PTHR35807:SF1">
    <property type="entry name" value="TRANSCRIPTIONAL REGULATOR REDD"/>
    <property type="match status" value="1"/>
</dbReference>
<evidence type="ECO:0000256" key="5">
    <source>
        <dbReference type="PROSITE-ProRule" id="PRU00339"/>
    </source>
</evidence>
<dbReference type="InterPro" id="IPR051677">
    <property type="entry name" value="AfsR-DnrI-RedD_regulator"/>
</dbReference>
<dbReference type="Gene3D" id="1.10.10.10">
    <property type="entry name" value="Winged helix-like DNA-binding domain superfamily/Winged helix DNA-binding domain"/>
    <property type="match status" value="1"/>
</dbReference>
<accession>A0ABP4S2Y2</accession>
<evidence type="ECO:0000256" key="2">
    <source>
        <dbReference type="ARBA" id="ARBA00023015"/>
    </source>
</evidence>
<comment type="caution">
    <text evidence="8">The sequence shown here is derived from an EMBL/GenBank/DDBJ whole genome shotgun (WGS) entry which is preliminary data.</text>
</comment>
<dbReference type="Gene3D" id="3.40.50.300">
    <property type="entry name" value="P-loop containing nucleotide triphosphate hydrolases"/>
    <property type="match status" value="1"/>
</dbReference>
<dbReference type="SUPFAM" id="SSF52540">
    <property type="entry name" value="P-loop containing nucleoside triphosphate hydrolases"/>
    <property type="match status" value="1"/>
</dbReference>
<dbReference type="InterPro" id="IPR016032">
    <property type="entry name" value="Sig_transdc_resp-reg_C-effctor"/>
</dbReference>
<evidence type="ECO:0000313" key="9">
    <source>
        <dbReference type="Proteomes" id="UP001500618"/>
    </source>
</evidence>
<dbReference type="PROSITE" id="PS51755">
    <property type="entry name" value="OMPR_PHOB"/>
    <property type="match status" value="1"/>
</dbReference>
<dbReference type="CDD" id="cd15831">
    <property type="entry name" value="BTAD"/>
    <property type="match status" value="1"/>
</dbReference>
<evidence type="ECO:0000313" key="8">
    <source>
        <dbReference type="EMBL" id="GAA1666562.1"/>
    </source>
</evidence>
<gene>
    <name evidence="8" type="ORF">GCM10009765_15030</name>
</gene>
<dbReference type="InterPro" id="IPR005158">
    <property type="entry name" value="BTAD"/>
</dbReference>
<evidence type="ECO:0000259" key="7">
    <source>
        <dbReference type="PROSITE" id="PS51755"/>
    </source>
</evidence>
<evidence type="ECO:0000256" key="3">
    <source>
        <dbReference type="ARBA" id="ARBA00023125"/>
    </source>
</evidence>
<protein>
    <submittedName>
        <fullName evidence="8">BTAD domain-containing putative transcriptional regulator</fullName>
    </submittedName>
</protein>
<dbReference type="Gene3D" id="1.25.40.10">
    <property type="entry name" value="Tetratricopeptide repeat domain"/>
    <property type="match status" value="2"/>
</dbReference>
<name>A0ABP4S2Y2_9ACTN</name>
<dbReference type="SMART" id="SM00028">
    <property type="entry name" value="TPR"/>
    <property type="match status" value="4"/>
</dbReference>
<keyword evidence="2" id="KW-0805">Transcription regulation</keyword>
<dbReference type="PROSITE" id="PS50005">
    <property type="entry name" value="TPR"/>
    <property type="match status" value="1"/>
</dbReference>
<keyword evidence="3 6" id="KW-0238">DNA-binding</keyword>
<dbReference type="EMBL" id="BAAANY010000005">
    <property type="protein sequence ID" value="GAA1666562.1"/>
    <property type="molecule type" value="Genomic_DNA"/>
</dbReference>
<dbReference type="InterPro" id="IPR019734">
    <property type="entry name" value="TPR_rpt"/>
</dbReference>
<dbReference type="InterPro" id="IPR011990">
    <property type="entry name" value="TPR-like_helical_dom_sf"/>
</dbReference>
<sequence>MEIDFAVLGPWQVKSTDGELTVPVGHLRTLLALILLAGGEPVPIATLAEHLWGDRQPAKARSALTTYVARLRQVLGPDTILTCLGIGYRLGVPAARVDLHRFRELVQDSRQTASAEGELSMLLEALNLWRGQPFTGIDSPWLDHDVVPALAEEWLTATERRIDLELARGPSSALITELRKLTQTYPLRESLWCRLILVLHAAGRRADALTTYQQIRAALSEEIGLDPCEELQRAHLFVLRDNGSAETTAAGELPTGPHQLPYDNAKFSGRDRELAALDELLTDGQSASHPTTIVAIDGAPGTGKTTLAVHWAYRVKDRYPDVQVYLNLRGYSTADPVQPAAALEIVLRALGVATERIPADLDERSALLRSSLAGRRALVLLDNARDAAQVRPLIPSAGSLVVVTSRNQLRALSIRDGAHRVTLERLGTPEAVALLGTIVGPERVDAEPAAAAELTRLCDGLPLALAVVAERVQRADSIGAVADALADEKERLDALGAGSEGDPHTDLRAALAWSYQALDPVAAGMFRRLGLHPPNEFGAEVAAALADLPVRQAKEALDRLVAAHMVEQRRPDRYELHDLIRLYAADQARQHDSFTELHSAVGRVCDWYLHATVAADRMLTPHRRRAFVEPYEPTMPVPEFGDQSAAMAWFEREYDTLCSVSRWAAARGWASHAWRIAISMVTFLDRRIPWREGIELLEAALHAARSVEDRVGAGYTLNSLGCIHLDQGGWEQARACYEKSVECFREVFNVPGEAMALGNLGLTCSHLGEYEQGQRIGLVALELSRKSGYRRGVAQNLDNLGVACAGAGDHQGTLEYHRRADVIFQEFGERDATASSLYNLGLAYAASGQYTQAIRCFRRTLGLFRALDSKRWEALALLEIARTLGAARHPQLAARFLADAQVLMAELGDHPRAFELQATLRKKLQVP</sequence>
<dbReference type="SUPFAM" id="SSF48452">
    <property type="entry name" value="TPR-like"/>
    <property type="match status" value="2"/>
</dbReference>
<dbReference type="SUPFAM" id="SSF46894">
    <property type="entry name" value="C-terminal effector domain of the bipartite response regulators"/>
    <property type="match status" value="1"/>
</dbReference>
<evidence type="ECO:0000256" key="6">
    <source>
        <dbReference type="PROSITE-ProRule" id="PRU01091"/>
    </source>
</evidence>
<dbReference type="RefSeq" id="WP_344308379.1">
    <property type="nucleotide sequence ID" value="NZ_BAAANY010000005.1"/>
</dbReference>
<dbReference type="InterPro" id="IPR036388">
    <property type="entry name" value="WH-like_DNA-bd_sf"/>
</dbReference>
<comment type="similarity">
    <text evidence="1">Belongs to the AfsR/DnrI/RedD regulatory family.</text>
</comment>
<dbReference type="Pfam" id="PF00486">
    <property type="entry name" value="Trans_reg_C"/>
    <property type="match status" value="1"/>
</dbReference>
<dbReference type="Pfam" id="PF13424">
    <property type="entry name" value="TPR_12"/>
    <property type="match status" value="1"/>
</dbReference>
<dbReference type="Pfam" id="PF03704">
    <property type="entry name" value="BTAD"/>
    <property type="match status" value="1"/>
</dbReference>
<feature type="domain" description="OmpR/PhoB-type" evidence="7">
    <location>
        <begin position="1"/>
        <end position="92"/>
    </location>
</feature>
<organism evidence="8 9">
    <name type="scientific">Fodinicola feengrottensis</name>
    <dbReference type="NCBI Taxonomy" id="435914"/>
    <lineage>
        <taxon>Bacteria</taxon>
        <taxon>Bacillati</taxon>
        <taxon>Actinomycetota</taxon>
        <taxon>Actinomycetes</taxon>
        <taxon>Mycobacteriales</taxon>
        <taxon>Fodinicola</taxon>
    </lineage>
</organism>
<dbReference type="SMART" id="SM00862">
    <property type="entry name" value="Trans_reg_C"/>
    <property type="match status" value="1"/>
</dbReference>
<evidence type="ECO:0000256" key="4">
    <source>
        <dbReference type="ARBA" id="ARBA00023163"/>
    </source>
</evidence>
<dbReference type="Pfam" id="PF13374">
    <property type="entry name" value="TPR_10"/>
    <property type="match status" value="1"/>
</dbReference>
<dbReference type="PRINTS" id="PR00364">
    <property type="entry name" value="DISEASERSIST"/>
</dbReference>
<dbReference type="InterPro" id="IPR001867">
    <property type="entry name" value="OmpR/PhoB-type_DNA-bd"/>
</dbReference>
<keyword evidence="9" id="KW-1185">Reference proteome</keyword>
<evidence type="ECO:0000256" key="1">
    <source>
        <dbReference type="ARBA" id="ARBA00005820"/>
    </source>
</evidence>
<dbReference type="InterPro" id="IPR027417">
    <property type="entry name" value="P-loop_NTPase"/>
</dbReference>
<feature type="DNA-binding region" description="OmpR/PhoB-type" evidence="6">
    <location>
        <begin position="1"/>
        <end position="92"/>
    </location>
</feature>
<dbReference type="PANTHER" id="PTHR35807">
    <property type="entry name" value="TRANSCRIPTIONAL REGULATOR REDD-RELATED"/>
    <property type="match status" value="1"/>
</dbReference>
<reference evidence="9" key="1">
    <citation type="journal article" date="2019" name="Int. J. Syst. Evol. Microbiol.">
        <title>The Global Catalogue of Microorganisms (GCM) 10K type strain sequencing project: providing services to taxonomists for standard genome sequencing and annotation.</title>
        <authorList>
            <consortium name="The Broad Institute Genomics Platform"/>
            <consortium name="The Broad Institute Genome Sequencing Center for Infectious Disease"/>
            <person name="Wu L."/>
            <person name="Ma J."/>
        </authorList>
    </citation>
    <scope>NUCLEOTIDE SEQUENCE [LARGE SCALE GENOMIC DNA]</scope>
    <source>
        <strain evidence="9">JCM 14718</strain>
    </source>
</reference>
<dbReference type="SMART" id="SM01043">
    <property type="entry name" value="BTAD"/>
    <property type="match status" value="1"/>
</dbReference>
<keyword evidence="4" id="KW-0804">Transcription</keyword>
<feature type="repeat" description="TPR" evidence="5">
    <location>
        <begin position="834"/>
        <end position="867"/>
    </location>
</feature>
<dbReference type="Proteomes" id="UP001500618">
    <property type="component" value="Unassembled WGS sequence"/>
</dbReference>
<keyword evidence="5" id="KW-0802">TPR repeat</keyword>